<dbReference type="InterPro" id="IPR023801">
    <property type="entry name" value="His_deacetylse_dom"/>
</dbReference>
<dbReference type="GO" id="GO:0004407">
    <property type="term" value="F:histone deacetylase activity"/>
    <property type="evidence" value="ECO:0007669"/>
    <property type="project" value="InterPro"/>
</dbReference>
<dbReference type="AlphaFoldDB" id="I3CDM3"/>
<evidence type="ECO:0000313" key="5">
    <source>
        <dbReference type="Proteomes" id="UP000005744"/>
    </source>
</evidence>
<dbReference type="InterPro" id="IPR023696">
    <property type="entry name" value="Ureohydrolase_dom_sf"/>
</dbReference>
<proteinExistence type="inferred from homology"/>
<dbReference type="STRING" id="395493.BegalDRAFT_0805"/>
<protein>
    <submittedName>
        <fullName evidence="4">Deacetylase, histone deacetylase/acetoin utilization protein</fullName>
    </submittedName>
</protein>
<dbReference type="InterPro" id="IPR037138">
    <property type="entry name" value="His_deacetylse_dom_sf"/>
</dbReference>
<dbReference type="PANTHER" id="PTHR10625">
    <property type="entry name" value="HISTONE DEACETYLASE HDAC1-RELATED"/>
    <property type="match status" value="1"/>
</dbReference>
<feature type="domain" description="Histone deacetylase" evidence="3">
    <location>
        <begin position="28"/>
        <end position="295"/>
    </location>
</feature>
<dbReference type="RefSeq" id="WP_002683913.1">
    <property type="nucleotide sequence ID" value="NZ_JH600070.1"/>
</dbReference>
<dbReference type="PANTHER" id="PTHR10625:SF19">
    <property type="entry name" value="HISTONE DEACETYLASE 12"/>
    <property type="match status" value="1"/>
</dbReference>
<comment type="similarity">
    <text evidence="1">Belongs to the histone deacetylase family.</text>
</comment>
<organism evidence="4 5">
    <name type="scientific">Beggiatoa alba B18LD</name>
    <dbReference type="NCBI Taxonomy" id="395493"/>
    <lineage>
        <taxon>Bacteria</taxon>
        <taxon>Pseudomonadati</taxon>
        <taxon>Pseudomonadota</taxon>
        <taxon>Gammaproteobacteria</taxon>
        <taxon>Thiotrichales</taxon>
        <taxon>Thiotrichaceae</taxon>
        <taxon>Beggiatoa</taxon>
    </lineage>
</organism>
<evidence type="ECO:0000259" key="3">
    <source>
        <dbReference type="Pfam" id="PF00850"/>
    </source>
</evidence>
<name>I3CDM3_9GAMM</name>
<dbReference type="InterPro" id="IPR044150">
    <property type="entry name" value="HDAC_classIV"/>
</dbReference>
<dbReference type="SUPFAM" id="SSF52768">
    <property type="entry name" value="Arginase/deacetylase"/>
    <property type="match status" value="1"/>
</dbReference>
<dbReference type="Pfam" id="PF00850">
    <property type="entry name" value="Hist_deacetyl"/>
    <property type="match status" value="1"/>
</dbReference>
<dbReference type="InterPro" id="IPR000286">
    <property type="entry name" value="HDACs"/>
</dbReference>
<dbReference type="PRINTS" id="PR01270">
    <property type="entry name" value="HDASUPER"/>
</dbReference>
<dbReference type="Proteomes" id="UP000005744">
    <property type="component" value="Unassembled WGS sequence"/>
</dbReference>
<reference evidence="4 5" key="1">
    <citation type="submission" date="2011-11" db="EMBL/GenBank/DDBJ databases">
        <title>Improved High-Quality Draft sequence of Beggiatoa alba B18lD.</title>
        <authorList>
            <consortium name="US DOE Joint Genome Institute"/>
            <person name="Lucas S."/>
            <person name="Han J."/>
            <person name="Lapidus A."/>
            <person name="Cheng J.-F."/>
            <person name="Goodwin L."/>
            <person name="Pitluck S."/>
            <person name="Peters L."/>
            <person name="Mikhailova N."/>
            <person name="Held B."/>
            <person name="Detter J.C."/>
            <person name="Han C."/>
            <person name="Tapia R."/>
            <person name="Land M."/>
            <person name="Hauser L."/>
            <person name="Kyrpides N."/>
            <person name="Ivanova N."/>
            <person name="Pagani I."/>
            <person name="Samuel K."/>
            <person name="Teske A."/>
            <person name="Mueller J."/>
            <person name="Woyke T."/>
        </authorList>
    </citation>
    <scope>NUCLEOTIDE SEQUENCE [LARGE SCALE GENOMIC DNA]</scope>
    <source>
        <strain evidence="4 5">B18LD</strain>
    </source>
</reference>
<dbReference type="GO" id="GO:0040029">
    <property type="term" value="P:epigenetic regulation of gene expression"/>
    <property type="evidence" value="ECO:0007669"/>
    <property type="project" value="TreeGrafter"/>
</dbReference>
<evidence type="ECO:0000313" key="4">
    <source>
        <dbReference type="EMBL" id="EIJ41716.1"/>
    </source>
</evidence>
<dbReference type="eggNOG" id="COG0123">
    <property type="taxonomic scope" value="Bacteria"/>
</dbReference>
<dbReference type="GO" id="GO:0016787">
    <property type="term" value="F:hydrolase activity"/>
    <property type="evidence" value="ECO:0007669"/>
    <property type="project" value="UniProtKB-KW"/>
</dbReference>
<dbReference type="CDD" id="cd09993">
    <property type="entry name" value="HDAC_classIV"/>
    <property type="match status" value="1"/>
</dbReference>
<dbReference type="EMBL" id="JH600070">
    <property type="protein sequence ID" value="EIJ41716.1"/>
    <property type="molecule type" value="Genomic_DNA"/>
</dbReference>
<keyword evidence="2" id="KW-0378">Hydrolase</keyword>
<gene>
    <name evidence="4" type="ORF">BegalDRAFT_0805</name>
</gene>
<evidence type="ECO:0000256" key="2">
    <source>
        <dbReference type="ARBA" id="ARBA00022801"/>
    </source>
</evidence>
<sequence length="307" mass="34228">MRGNNSLFSAMDIFYTDIFPIPLPATHRFPMEKYALLRQQLVDNSIISPAYLQIPPAATLEQLIYAHTPDYIQRVFAGELTEQEIKIIGFPWSTAMVERSRRSCGATIQACYSALKQGIAVSLAGGTHHAYADHGQGYCVFNDSAVSARLLKITGWVKQVVIIDCDVHQGNGTAHILADDNDLFTFSIHGAKNFPFRKEKSNLDIELSDNTGDDVYLKALEQRLKAVFQQINPDLVIYLAGADPYQNDRLGRLALTKAGLESRDMLILEWCRRLQIPVAITMAGGYGKNIQDTVDIHLQTVKLAVSW</sequence>
<evidence type="ECO:0000256" key="1">
    <source>
        <dbReference type="ARBA" id="ARBA00005947"/>
    </source>
</evidence>
<dbReference type="HOGENOM" id="CLU_007727_1_0_6"/>
<accession>I3CDM3</accession>
<keyword evidence="5" id="KW-1185">Reference proteome</keyword>
<dbReference type="Gene3D" id="3.40.800.20">
    <property type="entry name" value="Histone deacetylase domain"/>
    <property type="match status" value="1"/>
</dbReference>